<dbReference type="GO" id="GO:0042276">
    <property type="term" value="P:error-prone translesion synthesis"/>
    <property type="evidence" value="ECO:0000318"/>
    <property type="project" value="GO_Central"/>
</dbReference>
<keyword evidence="3 8" id="KW-0235">DNA replication</keyword>
<evidence type="ECO:0000256" key="2">
    <source>
        <dbReference type="ARBA" id="ARBA00009560"/>
    </source>
</evidence>
<comment type="subcellular location">
    <subcellularLocation>
        <location evidence="1 8">Nucleus</location>
    </subcellularLocation>
</comment>
<evidence type="ECO:0000256" key="3">
    <source>
        <dbReference type="ARBA" id="ARBA00022705"/>
    </source>
</evidence>
<accession>A0A7M7RHJ0</accession>
<protein>
    <recommendedName>
        <fullName evidence="8">DNA polymerase epsilon subunit</fullName>
    </recommendedName>
    <alternativeName>
        <fullName evidence="8">DNA polymerase II subunit 2</fullName>
    </alternativeName>
</protein>
<evidence type="ECO:0000256" key="1">
    <source>
        <dbReference type="ARBA" id="ARBA00004123"/>
    </source>
</evidence>
<dbReference type="InterPro" id="IPR016266">
    <property type="entry name" value="POLE2"/>
</dbReference>
<dbReference type="InterPro" id="IPR007185">
    <property type="entry name" value="DNA_pol_a/d/e_bsu"/>
</dbReference>
<dbReference type="GeneID" id="592195"/>
<dbReference type="Pfam" id="PF04042">
    <property type="entry name" value="DNA_pol_E_B"/>
    <property type="match status" value="1"/>
</dbReference>
<dbReference type="InParanoid" id="A0A7M7RHJ0"/>
<sequence>MADKVKTGISAAFKMNGLALRSNALKYLVAALTPVTEIERNQWIEKIIEAVQKQPLSSALLDKAIIEAAINECSDGGKEENEKMFNVIDSFTVPRYTYNAERKKFLMSNDAPNLHASAKYKADLFRERYNILLQRTSRHSLFSPPVQGASTETQGKKFQLKPVEFLLGSTAKLGELIVLGMLTQLKEGKFHLEDPTGAVQLDLAKAQFHTGLFTENCFVLAEGWYEDEVFHVNGFGFPPAEPADTTRSYFGNLNFFGGPSATCAKSSTKLKLSEQEKEDAMMVFLSDVWLDKVDVQDKLRILLTGYSEMPPMCFVFCGNFTSTPYGPSHNKILKESLQTLANMICEFSTLVEQSRFIFVPGPEDPGPGNVLPRPPIPECLTEVITSKVPTAVFTTNPCRLQYCTQEIIVFKEDIVMKMCRNCIRFPDNNNEIPDHFVKTIVSQGHLCPLPLHVCPVYWAYDNALRIYPLPDVIVLGDKYDPFTITNVGTTCTNTGSFSKSGYCFKVYYPHSKEIEDSKIDEMPA</sequence>
<feature type="domain" description="DNA polymerase epsilon subunit B N-terminal" evidence="10">
    <location>
        <begin position="2"/>
        <end position="73"/>
    </location>
</feature>
<dbReference type="RefSeq" id="XP_796825.3">
    <property type="nucleotide sequence ID" value="XM_791732.4"/>
</dbReference>
<dbReference type="Pfam" id="PF12213">
    <property type="entry name" value="Dpoe2NT"/>
    <property type="match status" value="1"/>
</dbReference>
<dbReference type="AlphaFoldDB" id="A0A7M7RHJ0"/>
<dbReference type="PANTHER" id="PTHR12708">
    <property type="entry name" value="DNA POLYMERASE EPSILON SUBUNIT B"/>
    <property type="match status" value="1"/>
</dbReference>
<dbReference type="KEGG" id="spu:592195"/>
<comment type="subunit">
    <text evidence="7">Component of the DNA polymerase epsilon complex consisting of four subunits: the catalytic subunit POLE and the accessory subunits POLE2, POLE3 and POLE4.</text>
</comment>
<name>A0A7M7RHJ0_STRPU</name>
<keyword evidence="4 8" id="KW-0238">DNA-binding</keyword>
<evidence type="ECO:0000259" key="9">
    <source>
        <dbReference type="Pfam" id="PF04042"/>
    </source>
</evidence>
<dbReference type="Gene3D" id="3.60.21.50">
    <property type="match status" value="1"/>
</dbReference>
<dbReference type="FunFam" id="3.60.21.50:FF:000007">
    <property type="entry name" value="DNA polymerase epsilon subunit"/>
    <property type="match status" value="1"/>
</dbReference>
<comment type="similarity">
    <text evidence="2 8">Belongs to the DNA polymerase epsilon subunit B family.</text>
</comment>
<reference evidence="11" key="2">
    <citation type="submission" date="2021-01" db="UniProtKB">
        <authorList>
            <consortium name="EnsemblMetazoa"/>
        </authorList>
    </citation>
    <scope>IDENTIFICATION</scope>
</reference>
<dbReference type="Proteomes" id="UP000007110">
    <property type="component" value="Unassembled WGS sequence"/>
</dbReference>
<dbReference type="EnsemblMetazoa" id="XM_791732">
    <property type="protein sequence ID" value="XP_796825"/>
    <property type="gene ID" value="LOC592195"/>
</dbReference>
<organism evidence="11 12">
    <name type="scientific">Strongylocentrotus purpuratus</name>
    <name type="common">Purple sea urchin</name>
    <dbReference type="NCBI Taxonomy" id="7668"/>
    <lineage>
        <taxon>Eukaryota</taxon>
        <taxon>Metazoa</taxon>
        <taxon>Echinodermata</taxon>
        <taxon>Eleutherozoa</taxon>
        <taxon>Echinozoa</taxon>
        <taxon>Echinoidea</taxon>
        <taxon>Euechinoidea</taxon>
        <taxon>Echinacea</taxon>
        <taxon>Camarodonta</taxon>
        <taxon>Echinidea</taxon>
        <taxon>Strongylocentrotidae</taxon>
        <taxon>Strongylocentrotus</taxon>
    </lineage>
</organism>
<reference evidence="12" key="1">
    <citation type="submission" date="2015-02" db="EMBL/GenBank/DDBJ databases">
        <title>Genome sequencing for Strongylocentrotus purpuratus.</title>
        <authorList>
            <person name="Murali S."/>
            <person name="Liu Y."/>
            <person name="Vee V."/>
            <person name="English A."/>
            <person name="Wang M."/>
            <person name="Skinner E."/>
            <person name="Han Y."/>
            <person name="Muzny D.M."/>
            <person name="Worley K.C."/>
            <person name="Gibbs R.A."/>
        </authorList>
    </citation>
    <scope>NUCLEOTIDE SEQUENCE</scope>
</reference>
<evidence type="ECO:0000313" key="12">
    <source>
        <dbReference type="Proteomes" id="UP000007110"/>
    </source>
</evidence>
<proteinExistence type="inferred from homology"/>
<evidence type="ECO:0000256" key="8">
    <source>
        <dbReference type="PIRNR" id="PIRNR000799"/>
    </source>
</evidence>
<dbReference type="PANTHER" id="PTHR12708:SF0">
    <property type="entry name" value="DNA POLYMERASE EPSILON SUBUNIT 2"/>
    <property type="match status" value="1"/>
</dbReference>
<dbReference type="GO" id="GO:0003677">
    <property type="term" value="F:DNA binding"/>
    <property type="evidence" value="ECO:0007669"/>
    <property type="project" value="UniProtKB-UniRule"/>
</dbReference>
<keyword evidence="5 8" id="KW-0539">Nucleus</keyword>
<dbReference type="FunFam" id="1.10.8.60:FF:000053">
    <property type="entry name" value="DNA polymerase epsilon subunit"/>
    <property type="match status" value="1"/>
</dbReference>
<dbReference type="PIRSF" id="PIRSF000799">
    <property type="entry name" value="DNA_pol_eps_2"/>
    <property type="match status" value="1"/>
</dbReference>
<evidence type="ECO:0000256" key="7">
    <source>
        <dbReference type="ARBA" id="ARBA00063156"/>
    </source>
</evidence>
<dbReference type="InterPro" id="IPR024639">
    <property type="entry name" value="DNA_pol_e_bsu_N"/>
</dbReference>
<dbReference type="GO" id="GO:0008622">
    <property type="term" value="C:epsilon DNA polymerase complex"/>
    <property type="evidence" value="ECO:0000318"/>
    <property type="project" value="GO_Central"/>
</dbReference>
<dbReference type="GO" id="GO:0006261">
    <property type="term" value="P:DNA-templated DNA replication"/>
    <property type="evidence" value="ECO:0000318"/>
    <property type="project" value="GO_Central"/>
</dbReference>
<dbReference type="Gene3D" id="1.10.8.60">
    <property type="match status" value="1"/>
</dbReference>
<dbReference type="OMA" id="FFCEGCF"/>
<evidence type="ECO:0000256" key="5">
    <source>
        <dbReference type="ARBA" id="ARBA00023242"/>
    </source>
</evidence>
<comment type="function">
    <text evidence="6">Accessory component of the DNA polymerase epsilon complex. Participates in DNA repair and in chromosomal DNA replication.</text>
</comment>
<evidence type="ECO:0000313" key="11">
    <source>
        <dbReference type="EnsemblMetazoa" id="XP_796825"/>
    </source>
</evidence>
<dbReference type="OrthoDB" id="10254730at2759"/>
<evidence type="ECO:0000259" key="10">
    <source>
        <dbReference type="Pfam" id="PF12213"/>
    </source>
</evidence>
<dbReference type="CTD" id="5427"/>
<feature type="domain" description="DNA polymerase alpha/delta/epsilon subunit B" evidence="9">
    <location>
        <begin position="283"/>
        <end position="483"/>
    </location>
</feature>
<evidence type="ECO:0000256" key="4">
    <source>
        <dbReference type="ARBA" id="ARBA00023125"/>
    </source>
</evidence>
<evidence type="ECO:0000256" key="6">
    <source>
        <dbReference type="ARBA" id="ARBA00054225"/>
    </source>
</evidence>
<keyword evidence="12" id="KW-1185">Reference proteome</keyword>